<dbReference type="Pfam" id="PF00196">
    <property type="entry name" value="GerE"/>
    <property type="match status" value="1"/>
</dbReference>
<dbReference type="AlphaFoldDB" id="A0A561UUA5"/>
<dbReference type="SMART" id="SM00421">
    <property type="entry name" value="HTH_LUXR"/>
    <property type="match status" value="1"/>
</dbReference>
<evidence type="ECO:0000313" key="4">
    <source>
        <dbReference type="Proteomes" id="UP000318186"/>
    </source>
</evidence>
<dbReference type="PROSITE" id="PS50043">
    <property type="entry name" value="HTH_LUXR_2"/>
    <property type="match status" value="1"/>
</dbReference>
<protein>
    <submittedName>
        <fullName evidence="3">Helix-turn-helix transcriptional regulator</fullName>
    </submittedName>
    <submittedName>
        <fullName evidence="2">Regulatory LuxR family protein</fullName>
    </submittedName>
</protein>
<dbReference type="InterPro" id="IPR000792">
    <property type="entry name" value="Tscrpt_reg_LuxR_C"/>
</dbReference>
<organism evidence="2 4">
    <name type="scientific">Streptomyces brevispora</name>
    <dbReference type="NCBI Taxonomy" id="887462"/>
    <lineage>
        <taxon>Bacteria</taxon>
        <taxon>Bacillati</taxon>
        <taxon>Actinomycetota</taxon>
        <taxon>Actinomycetes</taxon>
        <taxon>Kitasatosporales</taxon>
        <taxon>Streptomycetaceae</taxon>
        <taxon>Streptomyces</taxon>
    </lineage>
</organism>
<name>A0A561UUA5_9ACTN</name>
<gene>
    <name evidence="2" type="ORF">FHX80_111328</name>
    <name evidence="3" type="ORF">OIE64_26255</name>
</gene>
<reference evidence="3 5" key="2">
    <citation type="submission" date="2022-10" db="EMBL/GenBank/DDBJ databases">
        <title>The complete genomes of actinobacterial strains from the NBC collection.</title>
        <authorList>
            <person name="Joergensen T.S."/>
            <person name="Alvarez Arevalo M."/>
            <person name="Sterndorff E.B."/>
            <person name="Faurdal D."/>
            <person name="Vuksanovic O."/>
            <person name="Mourched A.-S."/>
            <person name="Charusanti P."/>
            <person name="Shaw S."/>
            <person name="Blin K."/>
            <person name="Weber T."/>
        </authorList>
    </citation>
    <scope>NUCLEOTIDE SEQUENCE [LARGE SCALE GENOMIC DNA]</scope>
    <source>
        <strain evidence="3 5">NBC 01769</strain>
    </source>
</reference>
<dbReference type="PANTHER" id="PTHR34293:SF1">
    <property type="entry name" value="HTH-TYPE TRANSCRIPTIONAL REGULATOR TRMBL2"/>
    <property type="match status" value="1"/>
</dbReference>
<dbReference type="InterPro" id="IPR016032">
    <property type="entry name" value="Sig_transdc_resp-reg_C-effctor"/>
</dbReference>
<keyword evidence="5" id="KW-1185">Reference proteome</keyword>
<dbReference type="Proteomes" id="UP000318186">
    <property type="component" value="Unassembled WGS sequence"/>
</dbReference>
<dbReference type="SUPFAM" id="SSF46894">
    <property type="entry name" value="C-terminal effector domain of the bipartite response regulators"/>
    <property type="match status" value="1"/>
</dbReference>
<dbReference type="Proteomes" id="UP001330827">
    <property type="component" value="Chromosome"/>
</dbReference>
<dbReference type="PANTHER" id="PTHR34293">
    <property type="entry name" value="HTH-TYPE TRANSCRIPTIONAL REGULATOR TRMBL2"/>
    <property type="match status" value="1"/>
</dbReference>
<dbReference type="EMBL" id="VIWW01000001">
    <property type="protein sequence ID" value="TWG02916.1"/>
    <property type="molecule type" value="Genomic_DNA"/>
</dbReference>
<accession>A0A561UUA5</accession>
<dbReference type="InterPro" id="IPR051797">
    <property type="entry name" value="TrmB-like"/>
</dbReference>
<dbReference type="GO" id="GO:0003677">
    <property type="term" value="F:DNA binding"/>
    <property type="evidence" value="ECO:0007669"/>
    <property type="project" value="InterPro"/>
</dbReference>
<sequence length="329" mass="36233">MTVGPERVRWRLYGLIHRNPDRSLEEMARDVRCSLAEAEQVCDELSGVGLLVPASEAPCGYVTVTPEAALTRLLSAEDRQTTAHLQHVSRIRTAISSLISDYPRLRDERREAVEIEILPAPALVNAFLEDAGSTATVRMRSMHPGGAPPEGIIDDMLLRDKEMESRDIRVEALYSRRTAETPHMAAYLADAERPGREARTAEYLPLRMIIFDDDLAVLPIDPDDSSRGAFAIHGPALVRSLHALYDYIWHAATPSHLAPAGRTADPVLDAQDLAVVRMLADGLKDETIARRLGVSPRTLSRSIAGLLERLGAQTRFQAALRVAELGLLD</sequence>
<dbReference type="Gene3D" id="1.10.10.10">
    <property type="entry name" value="Winged helix-like DNA-binding domain superfamily/Winged helix DNA-binding domain"/>
    <property type="match status" value="1"/>
</dbReference>
<evidence type="ECO:0000313" key="3">
    <source>
        <dbReference type="EMBL" id="WSC15980.1"/>
    </source>
</evidence>
<dbReference type="RefSeq" id="WP_167523371.1">
    <property type="nucleotide sequence ID" value="NZ_CP109114.1"/>
</dbReference>
<proteinExistence type="predicted"/>
<evidence type="ECO:0000313" key="2">
    <source>
        <dbReference type="EMBL" id="TWG02916.1"/>
    </source>
</evidence>
<dbReference type="InterPro" id="IPR036388">
    <property type="entry name" value="WH-like_DNA-bd_sf"/>
</dbReference>
<reference evidence="2 4" key="1">
    <citation type="submission" date="2019-06" db="EMBL/GenBank/DDBJ databases">
        <title>Sequencing the genomes of 1000 actinobacteria strains.</title>
        <authorList>
            <person name="Klenk H.-P."/>
        </authorList>
    </citation>
    <scope>NUCLEOTIDE SEQUENCE [LARGE SCALE GENOMIC DNA]</scope>
    <source>
        <strain evidence="2 4">DSM 42059</strain>
    </source>
</reference>
<evidence type="ECO:0000259" key="1">
    <source>
        <dbReference type="PROSITE" id="PS50043"/>
    </source>
</evidence>
<evidence type="ECO:0000313" key="5">
    <source>
        <dbReference type="Proteomes" id="UP001330827"/>
    </source>
</evidence>
<dbReference type="GO" id="GO:0006355">
    <property type="term" value="P:regulation of DNA-templated transcription"/>
    <property type="evidence" value="ECO:0007669"/>
    <property type="project" value="InterPro"/>
</dbReference>
<dbReference type="EMBL" id="CP109114">
    <property type="protein sequence ID" value="WSC15980.1"/>
    <property type="molecule type" value="Genomic_DNA"/>
</dbReference>
<feature type="domain" description="HTH luxR-type" evidence="1">
    <location>
        <begin position="261"/>
        <end position="326"/>
    </location>
</feature>